<reference evidence="2" key="1">
    <citation type="submission" date="2021-12" db="EMBL/GenBank/DDBJ databases">
        <authorList>
            <person name="Zaccaron A."/>
            <person name="Stergiopoulos I."/>
        </authorList>
    </citation>
    <scope>NUCLEOTIDE SEQUENCE</scope>
    <source>
        <strain evidence="2">Race5_Kim</strain>
    </source>
</reference>
<proteinExistence type="predicted"/>
<dbReference type="KEGG" id="ffu:CLAFUR5_05240"/>
<evidence type="ECO:0000313" key="3">
    <source>
        <dbReference type="Proteomes" id="UP000756132"/>
    </source>
</evidence>
<dbReference type="RefSeq" id="XP_047760636.1">
    <property type="nucleotide sequence ID" value="XM_047904388.1"/>
</dbReference>
<dbReference type="Proteomes" id="UP000756132">
    <property type="component" value="Chromosome 4"/>
</dbReference>
<name>A0A9Q8LF57_PASFU</name>
<feature type="region of interest" description="Disordered" evidence="1">
    <location>
        <begin position="106"/>
        <end position="135"/>
    </location>
</feature>
<reference evidence="2" key="2">
    <citation type="journal article" date="2022" name="Microb. Genom.">
        <title>A chromosome-scale genome assembly of the tomato pathogen Cladosporium fulvum reveals a compartmentalized genome architecture and the presence of a dispensable chromosome.</title>
        <authorList>
            <person name="Zaccaron A.Z."/>
            <person name="Chen L.H."/>
            <person name="Samaras A."/>
            <person name="Stergiopoulos I."/>
        </authorList>
    </citation>
    <scope>NUCLEOTIDE SEQUENCE</scope>
    <source>
        <strain evidence="2">Race5_Kim</strain>
    </source>
</reference>
<evidence type="ECO:0000256" key="1">
    <source>
        <dbReference type="SAM" id="MobiDB-lite"/>
    </source>
</evidence>
<organism evidence="2 3">
    <name type="scientific">Passalora fulva</name>
    <name type="common">Tomato leaf mold</name>
    <name type="synonym">Cladosporium fulvum</name>
    <dbReference type="NCBI Taxonomy" id="5499"/>
    <lineage>
        <taxon>Eukaryota</taxon>
        <taxon>Fungi</taxon>
        <taxon>Dikarya</taxon>
        <taxon>Ascomycota</taxon>
        <taxon>Pezizomycotina</taxon>
        <taxon>Dothideomycetes</taxon>
        <taxon>Dothideomycetidae</taxon>
        <taxon>Mycosphaerellales</taxon>
        <taxon>Mycosphaerellaceae</taxon>
        <taxon>Fulvia</taxon>
    </lineage>
</organism>
<keyword evidence="3" id="KW-1185">Reference proteome</keyword>
<dbReference type="AlphaFoldDB" id="A0A9Q8LF57"/>
<sequence length="148" mass="16374">MAGSTPERVIWIGDDALLPKATDTATLDEQSALIFIYDSDLKNQAEYLPSCYQRKEALRIQKATNGSWVSFDAEQKLKGIHQSIVVASQLQVMPTFTTWKEFAGSLSAKPPTKASGPAGMSKRPQRAKGKKPTKKELELKKKTLLTFC</sequence>
<dbReference type="GeneID" id="71985118"/>
<accession>A0A9Q8LF57</accession>
<dbReference type="EMBL" id="CP090166">
    <property type="protein sequence ID" value="UJO16270.1"/>
    <property type="molecule type" value="Genomic_DNA"/>
</dbReference>
<gene>
    <name evidence="2" type="ORF">CLAFUR5_05240</name>
</gene>
<feature type="compositionally biased region" description="Basic residues" evidence="1">
    <location>
        <begin position="123"/>
        <end position="133"/>
    </location>
</feature>
<evidence type="ECO:0000313" key="2">
    <source>
        <dbReference type="EMBL" id="UJO16270.1"/>
    </source>
</evidence>
<protein>
    <submittedName>
        <fullName evidence="2">Uncharacterized protein</fullName>
    </submittedName>
</protein>